<evidence type="ECO:0000256" key="4">
    <source>
        <dbReference type="ARBA" id="ARBA00020771"/>
    </source>
</evidence>
<dbReference type="PIRSF" id="PIRSF001415">
    <property type="entry name" value="Porphbilin_synth"/>
    <property type="match status" value="1"/>
</dbReference>
<dbReference type="Gene3D" id="3.20.20.70">
    <property type="entry name" value="Aldolase class I"/>
    <property type="match status" value="1"/>
</dbReference>
<dbReference type="PANTHER" id="PTHR11458:SF0">
    <property type="entry name" value="DELTA-AMINOLEVULINIC ACID DEHYDRATASE"/>
    <property type="match status" value="1"/>
</dbReference>
<dbReference type="PaxDb" id="160488-PP_3322"/>
<comment type="similarity">
    <text evidence="2 12">Belongs to the ALAD family.</text>
</comment>
<dbReference type="InterPro" id="IPR001731">
    <property type="entry name" value="ALAD"/>
</dbReference>
<dbReference type="STRING" id="160488.PP_3322"/>
<dbReference type="AlphaFoldDB" id="Q88HN1"/>
<dbReference type="InterPro" id="IPR013785">
    <property type="entry name" value="Aldolase_TIM"/>
</dbReference>
<reference evidence="13 14" key="2">
    <citation type="journal article" date="2016" name="Environ. Microbiol.">
        <title>The revisited genome of Pseudomonas putida KT2440 enlightens its value as a robust metabolic chassis.</title>
        <authorList>
            <person name="Belda E."/>
            <person name="van Heck R.G."/>
            <person name="Lopez-Sanchez M.J."/>
            <person name="Cruveiller S."/>
            <person name="Barbe V."/>
            <person name="Fraser C."/>
            <person name="Klenk H.P."/>
            <person name="Petersen J."/>
            <person name="Morgat A."/>
            <person name="Nikel P.I."/>
            <person name="Vallenet D."/>
            <person name="Rouy Z."/>
            <person name="Sekowska A."/>
            <person name="Martins Dos Santos V.A."/>
            <person name="de Lorenzo V."/>
            <person name="Danchin A."/>
            <person name="Medigue C."/>
        </authorList>
    </citation>
    <scope>NUCLEOTIDE SEQUENCE [LARGE SCALE GENOMIC DNA]</scope>
    <source>
        <strain evidence="14">ATCC 47054 / DSM 6125 / CFBP 8728 / NCIMB 11950 / KT2440</strain>
    </source>
</reference>
<organism evidence="13 14">
    <name type="scientific">Pseudomonas putida (strain ATCC 47054 / DSM 6125 / CFBP 8728 / NCIMB 11950 / KT2440)</name>
    <dbReference type="NCBI Taxonomy" id="160488"/>
    <lineage>
        <taxon>Bacteria</taxon>
        <taxon>Pseudomonadati</taxon>
        <taxon>Pseudomonadota</taxon>
        <taxon>Gammaproteobacteria</taxon>
        <taxon>Pseudomonadales</taxon>
        <taxon>Pseudomonadaceae</taxon>
        <taxon>Pseudomonas</taxon>
    </lineage>
</organism>
<keyword evidence="10" id="KW-0460">Magnesium</keyword>
<reference evidence="13 14" key="1">
    <citation type="journal article" date="2002" name="Environ. Microbiol.">
        <title>Complete genome sequence and comparative analysis of the metabolically versatile Pseudomonas putida KT2440.</title>
        <authorList>
            <person name="Nelson K.E."/>
            <person name="Weinel C."/>
            <person name="Paulsen I.T."/>
            <person name="Dodson R.J."/>
            <person name="Hilbert H."/>
            <person name="Martins dos Santos V.A."/>
            <person name="Fouts D.E."/>
            <person name="Gill S.R."/>
            <person name="Pop M."/>
            <person name="Holmes M."/>
            <person name="Brinkac L."/>
            <person name="Beanan M."/>
            <person name="DeBoy R.T."/>
            <person name="Daugherty S."/>
            <person name="Kolonay J."/>
            <person name="Madupu R."/>
            <person name="Nelson W."/>
            <person name="White O."/>
            <person name="Peterson J."/>
            <person name="Khouri H."/>
            <person name="Hance I."/>
            <person name="Chris Lee P."/>
            <person name="Holtzapple E."/>
            <person name="Scanlan D."/>
            <person name="Tran K."/>
            <person name="Moazzez A."/>
            <person name="Utterback T."/>
            <person name="Rizzo M."/>
            <person name="Lee K."/>
            <person name="Kosack D."/>
            <person name="Moestl D."/>
            <person name="Wedler H."/>
            <person name="Lauber J."/>
            <person name="Stjepandic D."/>
            <person name="Hoheisel J."/>
            <person name="Straetz M."/>
            <person name="Heim S."/>
            <person name="Kiewitz C."/>
            <person name="Eisen J.A."/>
            <person name="Timmis K.N."/>
            <person name="Dusterhoft A."/>
            <person name="Tummler B."/>
            <person name="Fraser C.M."/>
        </authorList>
    </citation>
    <scope>NUCLEOTIDE SEQUENCE [LARGE SCALE GENOMIC DNA]</scope>
    <source>
        <strain evidence="14">ATCC 47054 / DSM 6125 / CFBP 8728 / NCIMB 11950 / KT2440</strain>
    </source>
</reference>
<dbReference type="SUPFAM" id="SSF51569">
    <property type="entry name" value="Aldolase"/>
    <property type="match status" value="1"/>
</dbReference>
<dbReference type="GO" id="GO:0006782">
    <property type="term" value="P:protoporphyrinogen IX biosynthetic process"/>
    <property type="evidence" value="ECO:0007669"/>
    <property type="project" value="UniProtKB-UniPathway"/>
</dbReference>
<sequence>MRGMTYFASSTGAFPATRLRRNRADEWTRRLVAENSLSRDDLIWPVFLKEGSGTREAITAMPGQVRVSLAELPDHVGRAVELGIPAIALFPATPVQRKDSEGTHALDADNLICRAARLLKATFPNLGLIGDVALDPYTDHGHDGVLRQGRVANDETLQVLAAQAVVQAQAGIDTLAPSDMMDGRIGALRSALDLAGFSDVRLMSYAAKYASGFYGPFRDALGSAAALKCDKRTYQMDPANSDEALREVALDLQEGADMVMVKPGMPYLDIIQRVKATFAVPTFAYQVSGEYSMLKAAINHGWLDPRTFERHQCLQDELHGKCAACTRRDAGED</sequence>
<dbReference type="InterPro" id="IPR030656">
    <property type="entry name" value="ALAD_AS"/>
</dbReference>
<dbReference type="Pfam" id="PF00490">
    <property type="entry name" value="ALAD"/>
    <property type="match status" value="1"/>
</dbReference>
<gene>
    <name evidence="13" type="primary">hemBB</name>
    <name evidence="13" type="ordered locus">PP_3322</name>
</gene>
<dbReference type="GO" id="GO:0005829">
    <property type="term" value="C:cytosol"/>
    <property type="evidence" value="ECO:0007669"/>
    <property type="project" value="TreeGrafter"/>
</dbReference>
<evidence type="ECO:0000256" key="10">
    <source>
        <dbReference type="PIRSR" id="PIRSR001415-5"/>
    </source>
</evidence>
<evidence type="ECO:0000313" key="14">
    <source>
        <dbReference type="Proteomes" id="UP000000556"/>
    </source>
</evidence>
<comment type="catalytic activity">
    <reaction evidence="8 11">
        <text>2 5-aminolevulinate = porphobilinogen + 2 H2O + H(+)</text>
        <dbReference type="Rhea" id="RHEA:24064"/>
        <dbReference type="ChEBI" id="CHEBI:15377"/>
        <dbReference type="ChEBI" id="CHEBI:15378"/>
        <dbReference type="ChEBI" id="CHEBI:58126"/>
        <dbReference type="ChEBI" id="CHEBI:356416"/>
        <dbReference type="EC" id="4.2.1.24"/>
    </reaction>
</comment>
<name>Q88HN1_PSEPK</name>
<keyword evidence="5" id="KW-0350">Heme biosynthesis</keyword>
<protein>
    <recommendedName>
        <fullName evidence="4 11">Delta-aminolevulinic acid dehydratase</fullName>
        <ecNumber evidence="3 11">4.2.1.24</ecNumber>
    </recommendedName>
</protein>
<dbReference type="PRINTS" id="PR00144">
    <property type="entry name" value="DALDHYDRTASE"/>
</dbReference>
<evidence type="ECO:0000256" key="1">
    <source>
        <dbReference type="ARBA" id="ARBA00004694"/>
    </source>
</evidence>
<evidence type="ECO:0000256" key="2">
    <source>
        <dbReference type="ARBA" id="ARBA00008055"/>
    </source>
</evidence>
<accession>Q88HN1</accession>
<evidence type="ECO:0000256" key="3">
    <source>
        <dbReference type="ARBA" id="ARBA00012053"/>
    </source>
</evidence>
<dbReference type="GO" id="GO:0008270">
    <property type="term" value="F:zinc ion binding"/>
    <property type="evidence" value="ECO:0007669"/>
    <property type="project" value="TreeGrafter"/>
</dbReference>
<keyword evidence="10" id="KW-0479">Metal-binding</keyword>
<keyword evidence="14" id="KW-1185">Reference proteome</keyword>
<dbReference type="OrthoDB" id="9805001at2"/>
<dbReference type="PROSITE" id="PS00169">
    <property type="entry name" value="D_ALA_DEHYDRATASE"/>
    <property type="match status" value="1"/>
</dbReference>
<comment type="pathway">
    <text evidence="1">Porphyrin-containing compound metabolism; protoporphyrin-IX biosynthesis; coproporphyrinogen-III from 5-aminolevulinate: step 1/4.</text>
</comment>
<evidence type="ECO:0000256" key="9">
    <source>
        <dbReference type="PIRSR" id="PIRSR001415-1"/>
    </source>
</evidence>
<dbReference type="PATRIC" id="fig|160488.4.peg.3532"/>
<dbReference type="Proteomes" id="UP000000556">
    <property type="component" value="Chromosome"/>
</dbReference>
<dbReference type="eggNOG" id="COG0113">
    <property type="taxonomic scope" value="Bacteria"/>
</dbReference>
<dbReference type="FunFam" id="3.20.20.70:FF:000019">
    <property type="entry name" value="Delta-aminolevulinic acid dehydratase"/>
    <property type="match status" value="1"/>
</dbReference>
<dbReference type="BioCyc" id="PPUT160488:G1G01-3552-MONOMER"/>
<keyword evidence="7 11" id="KW-0627">Porphyrin biosynthesis</keyword>
<dbReference type="KEGG" id="ppu:PP_3322"/>
<keyword evidence="6 11" id="KW-0456">Lyase</keyword>
<dbReference type="GO" id="GO:0004655">
    <property type="term" value="F:porphobilinogen synthase activity"/>
    <property type="evidence" value="ECO:0007669"/>
    <property type="project" value="UniProtKB-EC"/>
</dbReference>
<comment type="subunit">
    <text evidence="11">Homooctamer.</text>
</comment>
<evidence type="ECO:0000256" key="11">
    <source>
        <dbReference type="RuleBase" id="RU000515"/>
    </source>
</evidence>
<dbReference type="EMBL" id="AE015451">
    <property type="protein sequence ID" value="AAN68929.1"/>
    <property type="molecule type" value="Genomic_DNA"/>
</dbReference>
<feature type="binding site" evidence="10">
    <location>
        <position position="247"/>
    </location>
    <ligand>
        <name>Mg(2+)</name>
        <dbReference type="ChEBI" id="CHEBI:18420"/>
    </ligand>
</feature>
<proteinExistence type="inferred from homology"/>
<evidence type="ECO:0000256" key="5">
    <source>
        <dbReference type="ARBA" id="ARBA00023133"/>
    </source>
</evidence>
<dbReference type="EC" id="4.2.1.24" evidence="3 11"/>
<evidence type="ECO:0000256" key="8">
    <source>
        <dbReference type="ARBA" id="ARBA00047651"/>
    </source>
</evidence>
<dbReference type="NCBIfam" id="NF006762">
    <property type="entry name" value="PRK09283.1"/>
    <property type="match status" value="1"/>
</dbReference>
<evidence type="ECO:0000256" key="6">
    <source>
        <dbReference type="ARBA" id="ARBA00023239"/>
    </source>
</evidence>
<dbReference type="SMART" id="SM01004">
    <property type="entry name" value="ALAD"/>
    <property type="match status" value="1"/>
</dbReference>
<evidence type="ECO:0000313" key="13">
    <source>
        <dbReference type="EMBL" id="AAN68929.1"/>
    </source>
</evidence>
<dbReference type="HOGENOM" id="CLU_035731_0_0_6"/>
<evidence type="ECO:0000256" key="7">
    <source>
        <dbReference type="ARBA" id="ARBA00023244"/>
    </source>
</evidence>
<evidence type="ECO:0000256" key="12">
    <source>
        <dbReference type="RuleBase" id="RU004161"/>
    </source>
</evidence>
<dbReference type="PhylomeDB" id="Q88HN1"/>
<feature type="active site" description="Schiff-base intermediate with substrate" evidence="9">
    <location>
        <position position="262"/>
    </location>
</feature>
<dbReference type="UniPathway" id="UPA00251">
    <property type="reaction ID" value="UER00318"/>
</dbReference>
<dbReference type="PANTHER" id="PTHR11458">
    <property type="entry name" value="DELTA-AMINOLEVULINIC ACID DEHYDRATASE"/>
    <property type="match status" value="1"/>
</dbReference>
<feature type="active site" description="Schiff-base intermediate with substrate" evidence="9">
    <location>
        <position position="208"/>
    </location>
</feature>